<feature type="region of interest" description="Disordered" evidence="1">
    <location>
        <begin position="76"/>
        <end position="150"/>
    </location>
</feature>
<keyword evidence="2" id="KW-0472">Membrane</keyword>
<feature type="compositionally biased region" description="Polar residues" evidence="1">
    <location>
        <begin position="139"/>
        <end position="150"/>
    </location>
</feature>
<feature type="compositionally biased region" description="Basic and acidic residues" evidence="1">
    <location>
        <begin position="91"/>
        <end position="103"/>
    </location>
</feature>
<feature type="transmembrane region" description="Helical" evidence="2">
    <location>
        <begin position="40"/>
        <end position="60"/>
    </location>
</feature>
<proteinExistence type="predicted"/>
<organism evidence="3 4">
    <name type="scientific">Plasmodium reichenowi</name>
    <dbReference type="NCBI Taxonomy" id="5854"/>
    <lineage>
        <taxon>Eukaryota</taxon>
        <taxon>Sar</taxon>
        <taxon>Alveolata</taxon>
        <taxon>Apicomplexa</taxon>
        <taxon>Aconoidasida</taxon>
        <taxon>Haemosporida</taxon>
        <taxon>Plasmodiidae</taxon>
        <taxon>Plasmodium</taxon>
        <taxon>Plasmodium (Laverania)</taxon>
    </lineage>
</organism>
<sequence>MKMNLADIFSSGKESFLSLKDTLGSSKFSPLKPCEGLECLPQVLFLYVIFLLVCTGIFVHNKNKLKKKQRLTNMNDSYDAKNSGCAEQYDQQEHQEYHHEKSHNNGQNSKVHKDSFQNNSSQNPVHKSKAENQKVPVAQGSQHKSATVNA</sequence>
<keyword evidence="4" id="KW-1185">Reference proteome</keyword>
<reference evidence="3" key="2">
    <citation type="submission" date="2014-05" db="EMBL/GenBank/DDBJ databases">
        <title>The genome sequences of chimpanzee malaria parasites reveal the path to human adaptation.</title>
        <authorList>
            <person name="Otto T.D."/>
            <person name="Rayner J.C."/>
            <person name="Boehme U."/>
            <person name="Pain A."/>
            <person name="Spottiswoode N."/>
            <person name="Sanders M."/>
            <person name="Quail M."/>
            <person name="Ollomo B."/>
            <person name="Renaud F."/>
            <person name="Thomas A.W."/>
            <person name="Prugnolle F."/>
            <person name="Conway D.J."/>
            <person name="Newbold C."/>
            <person name="Berriman M."/>
        </authorList>
    </citation>
    <scope>NUCLEOTIDE SEQUENCE [LARGE SCALE GENOMIC DNA]</scope>
    <source>
        <strain evidence="3">CDC</strain>
    </source>
</reference>
<accession>A0A060RSJ9</accession>
<dbReference type="Proteomes" id="UP000027581">
    <property type="component" value="Unassembled WGS sequence"/>
</dbReference>
<keyword evidence="2" id="KW-1133">Transmembrane helix</keyword>
<dbReference type="VEuPathDB" id="PlasmoDB:PRG01_0943700"/>
<dbReference type="AlphaFoldDB" id="A0A060RSJ9"/>
<evidence type="ECO:0000256" key="1">
    <source>
        <dbReference type="SAM" id="MobiDB-lite"/>
    </source>
</evidence>
<evidence type="ECO:0000313" key="3">
    <source>
        <dbReference type="EMBL" id="CDO64420.1"/>
    </source>
</evidence>
<gene>
    <name evidence="3" type="primary">REX2</name>
    <name evidence="3" type="ORF">PRCDC_0934100</name>
</gene>
<name>A0A060RSJ9_PLARE</name>
<dbReference type="VEuPathDB" id="PlasmoDB:PRCDC_0934100"/>
<evidence type="ECO:0000313" key="4">
    <source>
        <dbReference type="Proteomes" id="UP000027581"/>
    </source>
</evidence>
<reference evidence="3" key="1">
    <citation type="submission" date="2014-01" db="EMBL/GenBank/DDBJ databases">
        <authorList>
            <person name="Aslett M."/>
        </authorList>
    </citation>
    <scope>NUCLEOTIDE SEQUENCE</scope>
    <source>
        <strain evidence="3">CDC</strain>
    </source>
</reference>
<feature type="compositionally biased region" description="Polar residues" evidence="1">
    <location>
        <begin position="116"/>
        <end position="125"/>
    </location>
</feature>
<protein>
    <submittedName>
        <fullName evidence="3">Ring-exported protein 2</fullName>
    </submittedName>
</protein>
<keyword evidence="2" id="KW-0812">Transmembrane</keyword>
<evidence type="ECO:0000256" key="2">
    <source>
        <dbReference type="SAM" id="Phobius"/>
    </source>
</evidence>
<dbReference type="EMBL" id="HG810770">
    <property type="protein sequence ID" value="CDO64420.1"/>
    <property type="molecule type" value="Genomic_DNA"/>
</dbReference>